<evidence type="ECO:0000259" key="6">
    <source>
        <dbReference type="Pfam" id="PF12851"/>
    </source>
</evidence>
<dbReference type="GO" id="GO:0051213">
    <property type="term" value="F:dioxygenase activity"/>
    <property type="evidence" value="ECO:0007669"/>
    <property type="project" value="UniProtKB-KW"/>
</dbReference>
<evidence type="ECO:0000256" key="5">
    <source>
        <dbReference type="ARBA" id="ARBA00023004"/>
    </source>
</evidence>
<proteinExistence type="predicted"/>
<comment type="cofactor">
    <cofactor evidence="1">
        <name>Fe(2+)</name>
        <dbReference type="ChEBI" id="CHEBI:29033"/>
    </cofactor>
</comment>
<organism evidence="7">
    <name type="scientific">viral metagenome</name>
    <dbReference type="NCBI Taxonomy" id="1070528"/>
    <lineage>
        <taxon>unclassified sequences</taxon>
        <taxon>metagenomes</taxon>
        <taxon>organismal metagenomes</taxon>
    </lineage>
</organism>
<sequence>MIQLPKEIYVGLHIPKESHPLDYKVKEVIVKPKMTPEEIEAKEGTYFTEKDVSKLYDENVDVYVAFPTGEKKLLAKLRKKVLDPEIIKIGWEGFWIASAPSRNRGAAAGPIDSGGKYWQKRKPVETKGWATRYMQNGKLSKMRVNNNVFSSVLGYYESTPFMKLPCRLTSYTMRFWKYYSHGLPFIKAIDTCFKTLVPEKHALQKKAAEEKPLLHIEGTSFSSVTVNRNFRTALHKDAGDFKQGYGNLSVIERGDYHGGYTLFPQFDVGFNVRTGDFLAMDVHEWHCNTELYETKQDKLNNAKLPRIHKEDLETGTMGSEKDFTRLSFVCYLRDKLRLCNVGETRKHFKKIGFNPTTHQFTRKKRKVTQAE</sequence>
<evidence type="ECO:0000256" key="2">
    <source>
        <dbReference type="ARBA" id="ARBA00022723"/>
    </source>
</evidence>
<protein>
    <recommendedName>
        <fullName evidence="6">2OGFeDO JBP1/TET oxygenase domain-containing protein</fullName>
    </recommendedName>
</protein>
<dbReference type="AlphaFoldDB" id="A0A6C0DNX7"/>
<keyword evidence="5" id="KW-0408">Iron</keyword>
<dbReference type="GO" id="GO:0046872">
    <property type="term" value="F:metal ion binding"/>
    <property type="evidence" value="ECO:0007669"/>
    <property type="project" value="UniProtKB-KW"/>
</dbReference>
<evidence type="ECO:0000256" key="1">
    <source>
        <dbReference type="ARBA" id="ARBA00001954"/>
    </source>
</evidence>
<dbReference type="Pfam" id="PF12851">
    <property type="entry name" value="Tet_JBP"/>
    <property type="match status" value="1"/>
</dbReference>
<reference evidence="7" key="1">
    <citation type="journal article" date="2020" name="Nature">
        <title>Giant virus diversity and host interactions through global metagenomics.</title>
        <authorList>
            <person name="Schulz F."/>
            <person name="Roux S."/>
            <person name="Paez-Espino D."/>
            <person name="Jungbluth S."/>
            <person name="Walsh D.A."/>
            <person name="Denef V.J."/>
            <person name="McMahon K.D."/>
            <person name="Konstantinidis K.T."/>
            <person name="Eloe-Fadrosh E.A."/>
            <person name="Kyrpides N.C."/>
            <person name="Woyke T."/>
        </authorList>
    </citation>
    <scope>NUCLEOTIDE SEQUENCE</scope>
    <source>
        <strain evidence="7">GVMAG-M-3300023174-46</strain>
    </source>
</reference>
<keyword evidence="2" id="KW-0479">Metal-binding</keyword>
<feature type="domain" description="2OGFeDO JBP1/TET oxygenase" evidence="6">
    <location>
        <begin position="154"/>
        <end position="331"/>
    </location>
</feature>
<evidence type="ECO:0000256" key="4">
    <source>
        <dbReference type="ARBA" id="ARBA00023002"/>
    </source>
</evidence>
<keyword evidence="3" id="KW-0223">Dioxygenase</keyword>
<evidence type="ECO:0000313" key="7">
    <source>
        <dbReference type="EMBL" id="QHT18317.1"/>
    </source>
</evidence>
<accession>A0A6C0DNX7</accession>
<evidence type="ECO:0000256" key="3">
    <source>
        <dbReference type="ARBA" id="ARBA00022964"/>
    </source>
</evidence>
<keyword evidence="4" id="KW-0560">Oxidoreductase</keyword>
<name>A0A6C0DNX7_9ZZZZ</name>
<dbReference type="EMBL" id="MN739654">
    <property type="protein sequence ID" value="QHT18317.1"/>
    <property type="molecule type" value="Genomic_DNA"/>
</dbReference>
<dbReference type="InterPro" id="IPR024779">
    <property type="entry name" value="2OGFeDO_JBP1/TET_oxygenase_dom"/>
</dbReference>